<gene>
    <name evidence="1" type="ORF">CSSPJE1EN1_LOCUS16410</name>
</gene>
<evidence type="ECO:0000313" key="2">
    <source>
        <dbReference type="Proteomes" id="UP001497444"/>
    </source>
</evidence>
<evidence type="ECO:0000313" key="1">
    <source>
        <dbReference type="EMBL" id="CAK9270932.1"/>
    </source>
</evidence>
<sequence>MSWSQMYSLPHAADCLECMSAIKDQLNLCICAIQHMNGNRHPCSVLQQHSKSSEELWKICQALTAKTWLRQGQWHMFYNEFYNFLFPLGSAKMGKKDP</sequence>
<reference evidence="1" key="1">
    <citation type="submission" date="2024-02" db="EMBL/GenBank/DDBJ databases">
        <authorList>
            <consortium name="ELIXIR-Norway"/>
            <consortium name="Elixir Norway"/>
        </authorList>
    </citation>
    <scope>NUCLEOTIDE SEQUENCE</scope>
</reference>
<accession>A0ABP0WWX8</accession>
<proteinExistence type="predicted"/>
<dbReference type="Proteomes" id="UP001497444">
    <property type="component" value="Chromosome 3"/>
</dbReference>
<organism evidence="1 2">
    <name type="scientific">Sphagnum jensenii</name>
    <dbReference type="NCBI Taxonomy" id="128206"/>
    <lineage>
        <taxon>Eukaryota</taxon>
        <taxon>Viridiplantae</taxon>
        <taxon>Streptophyta</taxon>
        <taxon>Embryophyta</taxon>
        <taxon>Bryophyta</taxon>
        <taxon>Sphagnophytina</taxon>
        <taxon>Sphagnopsida</taxon>
        <taxon>Sphagnales</taxon>
        <taxon>Sphagnaceae</taxon>
        <taxon>Sphagnum</taxon>
    </lineage>
</organism>
<protein>
    <submittedName>
        <fullName evidence="1">Uncharacterized protein</fullName>
    </submittedName>
</protein>
<name>A0ABP0WWX8_9BRYO</name>
<dbReference type="EMBL" id="OZ020098">
    <property type="protein sequence ID" value="CAK9270932.1"/>
    <property type="molecule type" value="Genomic_DNA"/>
</dbReference>
<keyword evidence="2" id="KW-1185">Reference proteome</keyword>